<feature type="region of interest" description="Disordered" evidence="3">
    <location>
        <begin position="1097"/>
        <end position="1118"/>
    </location>
</feature>
<dbReference type="InterPro" id="IPR042099">
    <property type="entry name" value="ANL_N_sf"/>
</dbReference>
<keyword evidence="1" id="KW-0596">Phosphopantetheine</keyword>
<dbReference type="InterPro" id="IPR050237">
    <property type="entry name" value="ATP-dep_AMP-bd_enzyme"/>
</dbReference>
<dbReference type="PROSITE" id="PS00012">
    <property type="entry name" value="PHOSPHOPANTETHEINE"/>
    <property type="match status" value="1"/>
</dbReference>
<comment type="caution">
    <text evidence="5">The sequence shown here is derived from an EMBL/GenBank/DDBJ whole genome shotgun (WGS) entry which is preliminary data.</text>
</comment>
<dbReference type="InterPro" id="IPR020845">
    <property type="entry name" value="AMP-binding_CS"/>
</dbReference>
<reference evidence="5 6" key="1">
    <citation type="submission" date="2013-05" db="EMBL/GenBank/DDBJ databases">
        <title>Genome assembly of Chondromyces apiculatus DSM 436.</title>
        <authorList>
            <person name="Sharma G."/>
            <person name="Khatri I."/>
            <person name="Kaur C."/>
            <person name="Mayilraj S."/>
            <person name="Subramanian S."/>
        </authorList>
    </citation>
    <scope>NUCLEOTIDE SEQUENCE [LARGE SCALE GENOMIC DNA]</scope>
    <source>
        <strain evidence="5 6">DSM 436</strain>
    </source>
</reference>
<dbReference type="Gene3D" id="3.30.300.30">
    <property type="match status" value="1"/>
</dbReference>
<dbReference type="InterPro" id="IPR036291">
    <property type="entry name" value="NAD(P)-bd_dom_sf"/>
</dbReference>
<dbReference type="GO" id="GO:0016878">
    <property type="term" value="F:acid-thiol ligase activity"/>
    <property type="evidence" value="ECO:0007669"/>
    <property type="project" value="UniProtKB-ARBA"/>
</dbReference>
<dbReference type="eggNOG" id="COG3320">
    <property type="taxonomic scope" value="Bacteria"/>
</dbReference>
<dbReference type="PANTHER" id="PTHR43767">
    <property type="entry name" value="LONG-CHAIN-FATTY-ACID--COA LIGASE"/>
    <property type="match status" value="1"/>
</dbReference>
<gene>
    <name evidence="5" type="ORF">CAP_2164</name>
</gene>
<dbReference type="RefSeq" id="WP_052374997.1">
    <property type="nucleotide sequence ID" value="NZ_ASRX01000017.1"/>
</dbReference>
<dbReference type="eggNOG" id="COG0204">
    <property type="taxonomic scope" value="Bacteria"/>
</dbReference>
<dbReference type="InterPro" id="IPR036736">
    <property type="entry name" value="ACP-like_sf"/>
</dbReference>
<dbReference type="Gene3D" id="3.40.50.12780">
    <property type="entry name" value="N-terminal domain of ligase-like"/>
    <property type="match status" value="1"/>
</dbReference>
<dbReference type="Pfam" id="PF07993">
    <property type="entry name" value="NAD_binding_4"/>
    <property type="match status" value="1"/>
</dbReference>
<dbReference type="EMBL" id="ASRX01000017">
    <property type="protein sequence ID" value="EYF06286.1"/>
    <property type="molecule type" value="Genomic_DNA"/>
</dbReference>
<evidence type="ECO:0000313" key="6">
    <source>
        <dbReference type="Proteomes" id="UP000019678"/>
    </source>
</evidence>
<dbReference type="InterPro" id="IPR033640">
    <property type="entry name" value="FAR_C"/>
</dbReference>
<dbReference type="InterPro" id="IPR002123">
    <property type="entry name" value="Plipid/glycerol_acylTrfase"/>
</dbReference>
<feature type="region of interest" description="Disordered" evidence="3">
    <location>
        <begin position="1625"/>
        <end position="1646"/>
    </location>
</feature>
<dbReference type="SUPFAM" id="SSF69593">
    <property type="entry name" value="Glycerol-3-phosphate (1)-acyltransferase"/>
    <property type="match status" value="1"/>
</dbReference>
<dbReference type="Proteomes" id="UP000019678">
    <property type="component" value="Unassembled WGS sequence"/>
</dbReference>
<protein>
    <submittedName>
        <fullName evidence="5">Long-chain-fatty-acid--CoA ligase</fullName>
    </submittedName>
</protein>
<dbReference type="Pfam" id="PF01553">
    <property type="entry name" value="Acyltransferase"/>
    <property type="match status" value="1"/>
</dbReference>
<dbReference type="eggNOG" id="COG1022">
    <property type="taxonomic scope" value="Bacteria"/>
</dbReference>
<dbReference type="InterPro" id="IPR013120">
    <property type="entry name" value="FAR_NAD-bd"/>
</dbReference>
<dbReference type="OrthoDB" id="9799237at2"/>
<dbReference type="SUPFAM" id="SSF51735">
    <property type="entry name" value="NAD(P)-binding Rossmann-fold domains"/>
    <property type="match status" value="1"/>
</dbReference>
<dbReference type="CDD" id="cd09071">
    <property type="entry name" value="FAR_C"/>
    <property type="match status" value="1"/>
</dbReference>
<name>A0A017TCD2_9BACT</name>
<sequence>MMTDRLNTSSTGAHENGQGNHAALTLGAPAAQATQAAQNAQAGQDAPPLVPSQVLAGKRLVVVGGTGFLGKVWLSMLLTRFPEVEHLYLLVRPKADQSPEERFWSQIITSPVFDPVREQHPGAAFEDFIRKKITPVAGDVVEPLLGLAPLVPELTGKTAAVVNVAGVVDFNPPLDEALDVNAFGVNNLAELARALGAPVMHTSTCYVAGYRSGLIEEVNPAEVPFPRAKGTTWYGASCPKRPLDRSHWDPQREIDECLDLIKQARQRCDDAFRQSAFLDQAKHNLEKRGEPCRGSALDNELAKVKRKFIKDHLTEAGQERALFWGWTNIYTYTKSIGEQVLAASGVPFTIVRPAVIESSSEFPCPGWNEGINTSAPLLYLMSKGQVQILGDHDVRLDLIPVDMVCSGMIASLCELIEGRAPAVYQYGSTDGNGCRITRYLELMGLYKRHQVQIGKRTTVFDMISQYFEPRGITLKEYETHGSRRIANTLKGLGGLLHKAGVGPAAALFKPAAKALEAAARAEEQTAMINEVFKPFTAEGDWVFSCANTRAAFDRMPPEERAAFVWYPEKIDWRHWMFEVHLPGLERWVFPEIDARFKRELKALRPYDNLIDMLDELAERHDHALALQQLTGVGLTRTSYREMREAALATASRLRALGLAPGDRVILTGQNQPAWPIAYFGILCAGGVVVPVDPGLEALQLANIARSSTATIALWDESVEEKIGGAARDAIPALRIFDLAAFTEPLAPEEGLALPAHRPHSEDLASVIYTSGTTGEPKGVMLTHSNFTALIASLIPVFPLGERDRVLSVLPLHHTFEFTCGLLLPLSQGARIIYLDELHADRLSEGLKQGRVTAMVGVPALWQMLERRIMSRVKEQGKATETAVGWAMELNRLLGKRLGVNAGRLFFGSVHAGLGGSVRYLISGGAALPKDTAEVFSGLGLHLSEGYGLTEAAPVLTVAKASPRARAGHVGKPIPGVTIKIQSPDAGGVGEVLARGPNVMKGYFGNTEATSQALDDEGWLHTGDLGKLDKRGQLVIVGRAKEVIVAASGENVYPDDVENLLGKIDHVKELSIVGIDDGRGGERVACLAVPEVPAGIPGLPGSLPGSPEQGEALSSRAERREKALTALRDAIQKLPRVAQPAVVHLYDADLPRTVTRKIKRTEVKAILSRLSSAVVPLSAEGGSASATRHALAAIASRKPTEISAAMSLKGDLGFDSLMAMELSVALEAQLSRPLDVNRLARCETVGDVETLMAESGAAAVDTRIIEEAAPEEEPIRVPPVIADAAKKVLTAGQMGFYGKVMRPTVYGRAYIPHNRSTIVASNHASHLDMGLVKYALGSYGEELVSLAAQDYFFEDRWRRAYFENLTNLAPFDRKGGLRQALRQAGDLLERGRTVLIFPEGTRSPDGAVHEFKSVIGHLALSHDVDILPVYLGGTFEALPKGRSLPTRRDVVARIGPPLNVTDLRRLTAGMKPAAAYRKVAELTQRAVTALRDGGVLDLSRIEHLDDAASKKEHPLVALFREVTARYVPGRVEQSVTYYITLGPEADDKWTLRVDPDGCGAHLGKPPSGQADCVLKTSPEIFTKMIREGYVPGPVEIMSGQVKSNDASLLLLFPRVFDLGGGVRHTDGVGEASPTSDAATGSAVGVQG</sequence>
<dbReference type="PANTHER" id="PTHR43767:SF1">
    <property type="entry name" value="NONRIBOSOMAL PEPTIDE SYNTHASE PES1 (EUROFUNG)-RELATED"/>
    <property type="match status" value="1"/>
</dbReference>
<dbReference type="GO" id="GO:0016746">
    <property type="term" value="F:acyltransferase activity"/>
    <property type="evidence" value="ECO:0007669"/>
    <property type="project" value="InterPro"/>
</dbReference>
<evidence type="ECO:0000259" key="4">
    <source>
        <dbReference type="PROSITE" id="PS50075"/>
    </source>
</evidence>
<evidence type="ECO:0000256" key="3">
    <source>
        <dbReference type="SAM" id="MobiDB-lite"/>
    </source>
</evidence>
<proteinExistence type="predicted"/>
<evidence type="ECO:0000256" key="1">
    <source>
        <dbReference type="ARBA" id="ARBA00022450"/>
    </source>
</evidence>
<dbReference type="SUPFAM" id="SSF47336">
    <property type="entry name" value="ACP-like"/>
    <property type="match status" value="1"/>
</dbReference>
<dbReference type="Pfam" id="PF00550">
    <property type="entry name" value="PP-binding"/>
    <property type="match status" value="1"/>
</dbReference>
<dbReference type="PROSITE" id="PS50075">
    <property type="entry name" value="CARRIER"/>
    <property type="match status" value="1"/>
</dbReference>
<dbReference type="SMART" id="SM00563">
    <property type="entry name" value="PlsC"/>
    <property type="match status" value="1"/>
</dbReference>
<feature type="compositionally biased region" description="Low complexity" evidence="3">
    <location>
        <begin position="1097"/>
        <end position="1110"/>
    </location>
</feature>
<keyword evidence="5" id="KW-0436">Ligase</keyword>
<feature type="domain" description="Carrier" evidence="4">
    <location>
        <begin position="1177"/>
        <end position="1255"/>
    </location>
</feature>
<dbReference type="Gene3D" id="1.10.1200.10">
    <property type="entry name" value="ACP-like"/>
    <property type="match status" value="1"/>
</dbReference>
<keyword evidence="6" id="KW-1185">Reference proteome</keyword>
<dbReference type="Gene3D" id="3.40.50.720">
    <property type="entry name" value="NAD(P)-binding Rossmann-like Domain"/>
    <property type="match status" value="1"/>
</dbReference>
<dbReference type="PROSITE" id="PS00455">
    <property type="entry name" value="AMP_BINDING"/>
    <property type="match status" value="1"/>
</dbReference>
<evidence type="ECO:0000256" key="2">
    <source>
        <dbReference type="ARBA" id="ARBA00022553"/>
    </source>
</evidence>
<evidence type="ECO:0000313" key="5">
    <source>
        <dbReference type="EMBL" id="EYF06286.1"/>
    </source>
</evidence>
<keyword evidence="2" id="KW-0597">Phosphoprotein</keyword>
<dbReference type="STRING" id="1192034.CAP_2164"/>
<feature type="region of interest" description="Disordered" evidence="3">
    <location>
        <begin position="1"/>
        <end position="21"/>
    </location>
</feature>
<dbReference type="Pfam" id="PF00501">
    <property type="entry name" value="AMP-binding"/>
    <property type="match status" value="1"/>
</dbReference>
<accession>A0A017TCD2</accession>
<dbReference type="InterPro" id="IPR045851">
    <property type="entry name" value="AMP-bd_C_sf"/>
</dbReference>
<dbReference type="SUPFAM" id="SSF56801">
    <property type="entry name" value="Acetyl-CoA synthetase-like"/>
    <property type="match status" value="1"/>
</dbReference>
<organism evidence="5 6">
    <name type="scientific">Chondromyces apiculatus DSM 436</name>
    <dbReference type="NCBI Taxonomy" id="1192034"/>
    <lineage>
        <taxon>Bacteria</taxon>
        <taxon>Pseudomonadati</taxon>
        <taxon>Myxococcota</taxon>
        <taxon>Polyangia</taxon>
        <taxon>Polyangiales</taxon>
        <taxon>Polyangiaceae</taxon>
        <taxon>Chondromyces</taxon>
    </lineage>
</organism>
<dbReference type="InterPro" id="IPR009081">
    <property type="entry name" value="PP-bd_ACP"/>
</dbReference>
<feature type="compositionally biased region" description="Polar residues" evidence="3">
    <location>
        <begin position="1"/>
        <end position="19"/>
    </location>
</feature>
<dbReference type="CDD" id="cd07989">
    <property type="entry name" value="LPLAT_AGPAT-like"/>
    <property type="match status" value="1"/>
</dbReference>
<dbReference type="InterPro" id="IPR006162">
    <property type="entry name" value="Ppantetheine_attach_site"/>
</dbReference>
<dbReference type="InterPro" id="IPR000873">
    <property type="entry name" value="AMP-dep_synth/lig_dom"/>
</dbReference>